<accession>A0A1M5BAZ7</accession>
<name>A0A1M5BAZ7_STRHI</name>
<dbReference type="InterPro" id="IPR021408">
    <property type="entry name" value="DUF3046"/>
</dbReference>
<keyword evidence="3" id="KW-1185">Reference proteome</keyword>
<dbReference type="STRING" id="2017.SAMN05444320_103474"/>
<feature type="region of interest" description="Disordered" evidence="1">
    <location>
        <begin position="1"/>
        <end position="29"/>
    </location>
</feature>
<organism evidence="2 3">
    <name type="scientific">Streptoalloteichus hindustanus</name>
    <dbReference type="NCBI Taxonomy" id="2017"/>
    <lineage>
        <taxon>Bacteria</taxon>
        <taxon>Bacillati</taxon>
        <taxon>Actinomycetota</taxon>
        <taxon>Actinomycetes</taxon>
        <taxon>Pseudonocardiales</taxon>
        <taxon>Pseudonocardiaceae</taxon>
        <taxon>Streptoalloteichus</taxon>
    </lineage>
</organism>
<evidence type="ECO:0000256" key="1">
    <source>
        <dbReference type="SAM" id="MobiDB-lite"/>
    </source>
</evidence>
<proteinExistence type="predicted"/>
<protein>
    <recommendedName>
        <fullName evidence="4">DUF3046 domain-containing protein</fullName>
    </recommendedName>
</protein>
<reference evidence="2 3" key="1">
    <citation type="submission" date="2016-11" db="EMBL/GenBank/DDBJ databases">
        <authorList>
            <person name="Jaros S."/>
            <person name="Januszkiewicz K."/>
            <person name="Wedrychowicz H."/>
        </authorList>
    </citation>
    <scope>NUCLEOTIDE SEQUENCE [LARGE SCALE GENOMIC DNA]</scope>
    <source>
        <strain evidence="2 3">DSM 44523</strain>
    </source>
</reference>
<sequence>MTICPNGEDRPVGSAESVMSNSDVTPITPRGYWGARGSRTRRVAWSPMRNTVFRRLMADEFGEIRAETIARDHVLSSLGGRTVEEALEAGQEPKQVWLAICDAFEVPFERR</sequence>
<dbReference type="EMBL" id="FQVN01000003">
    <property type="protein sequence ID" value="SHF39352.1"/>
    <property type="molecule type" value="Genomic_DNA"/>
</dbReference>
<gene>
    <name evidence="2" type="ORF">SAMN05444320_103474</name>
</gene>
<dbReference type="Pfam" id="PF11248">
    <property type="entry name" value="DUF3046"/>
    <property type="match status" value="1"/>
</dbReference>
<evidence type="ECO:0000313" key="3">
    <source>
        <dbReference type="Proteomes" id="UP000184501"/>
    </source>
</evidence>
<evidence type="ECO:0000313" key="2">
    <source>
        <dbReference type="EMBL" id="SHF39352.1"/>
    </source>
</evidence>
<dbReference type="AlphaFoldDB" id="A0A1M5BAZ7"/>
<evidence type="ECO:0008006" key="4">
    <source>
        <dbReference type="Google" id="ProtNLM"/>
    </source>
</evidence>
<dbReference type="Proteomes" id="UP000184501">
    <property type="component" value="Unassembled WGS sequence"/>
</dbReference>